<keyword evidence="7" id="KW-0472">Membrane</keyword>
<evidence type="ECO:0000256" key="10">
    <source>
        <dbReference type="SAM" id="SignalP"/>
    </source>
</evidence>
<comment type="similarity">
    <text evidence="2">Belongs to the TPS (TC 1.B.20) family.</text>
</comment>
<organism evidence="12">
    <name type="scientific">Magnetospirillum gryphiswaldense</name>
    <dbReference type="NCBI Taxonomy" id="55518"/>
    <lineage>
        <taxon>Bacteria</taxon>
        <taxon>Pseudomonadati</taxon>
        <taxon>Pseudomonadota</taxon>
        <taxon>Alphaproteobacteria</taxon>
        <taxon>Rhodospirillales</taxon>
        <taxon>Rhodospirillaceae</taxon>
        <taxon>Magnetospirillum</taxon>
    </lineage>
</organism>
<feature type="compositionally biased region" description="Basic and acidic residues" evidence="9">
    <location>
        <begin position="39"/>
        <end position="49"/>
    </location>
</feature>
<dbReference type="Gene3D" id="2.40.160.50">
    <property type="entry name" value="membrane protein fhac: a member of the omp85/tpsb transporter family"/>
    <property type="match status" value="1"/>
</dbReference>
<dbReference type="PANTHER" id="PTHR34597:SF6">
    <property type="entry name" value="BLR6126 PROTEIN"/>
    <property type="match status" value="1"/>
</dbReference>
<name>A4U0F0_9PROT</name>
<keyword evidence="4" id="KW-1134">Transmembrane beta strand</keyword>
<dbReference type="EMBL" id="CU459003">
    <property type="protein sequence ID" value="CAM76357.1"/>
    <property type="molecule type" value="Genomic_DNA"/>
</dbReference>
<dbReference type="GO" id="GO:0008320">
    <property type="term" value="F:protein transmembrane transporter activity"/>
    <property type="evidence" value="ECO:0007669"/>
    <property type="project" value="TreeGrafter"/>
</dbReference>
<dbReference type="GO" id="GO:0098046">
    <property type="term" value="C:type V protein secretion system complex"/>
    <property type="evidence" value="ECO:0007669"/>
    <property type="project" value="TreeGrafter"/>
</dbReference>
<evidence type="ECO:0000256" key="8">
    <source>
        <dbReference type="ARBA" id="ARBA00023237"/>
    </source>
</evidence>
<keyword evidence="10" id="KW-0732">Signal</keyword>
<evidence type="ECO:0000256" key="3">
    <source>
        <dbReference type="ARBA" id="ARBA00022448"/>
    </source>
</evidence>
<sequence>MNCPRRYLAAGVCLAALTVAAECYAQVTAAVVPGGADPGRTEKRFEQPRKPQSVIEGQAPEIDQQMPPEQSDKIRFTLNSVGIEGATVFSVAELSAFHADKLGKEISLTELYAVADEITAKYRNAGFILSKAIVPPQRISGGNVTIRVVEGFVNEVLIEGEANGRAALFHEWGERIKESKPLDNKVLERYSLLANDLPGVKAKAVLRPSKTTPGASDVVFVIEHKYLELSASFDNRGTKTSGPREYTLGAGLNSILGLYEKTSVSWINTTEQSELRYLAIQHDEVLNSEGTKFTFSGNRSRGEPGESLRDLDQRSRNVTLGATVSHPFIRTRAENFSLSAGITSRDSKSEQSGQISSNDHTRSIKVGGSYDFSDSWDGVNLFAIDLYQGFEALGATRNDFGAKSRARGRSDFTKVTLDISRTQQLGGNFALVAAATGQYAATSLLSSEEFGYGGSQYGRAYDSSEITGDNGAAAKLELQYTDQKEDWGLKYYQPFAFYDFGVTHDRDPVNTEATRTGASAGVGIRFGLTDYFSGSVEYDVPLTRPVSANEPGGKGKDHRIFFSISARY</sequence>
<comment type="subcellular location">
    <subcellularLocation>
        <location evidence="1">Cell outer membrane</location>
    </subcellularLocation>
</comment>
<feature type="domain" description="POTRA" evidence="11">
    <location>
        <begin position="76"/>
        <end position="151"/>
    </location>
</feature>
<evidence type="ECO:0000256" key="7">
    <source>
        <dbReference type="ARBA" id="ARBA00023136"/>
    </source>
</evidence>
<evidence type="ECO:0000256" key="5">
    <source>
        <dbReference type="ARBA" id="ARBA00022692"/>
    </source>
</evidence>
<feature type="chain" id="PRO_5002672882" evidence="10">
    <location>
        <begin position="26"/>
        <end position="568"/>
    </location>
</feature>
<evidence type="ECO:0000313" key="12">
    <source>
        <dbReference type="EMBL" id="CAM76357.1"/>
    </source>
</evidence>
<reference evidence="12" key="1">
    <citation type="journal article" date="2007" name="J. Bacteriol.">
        <title>Comparative genome analysis of four magnetotactic bacteria reveals a complex set of group-specific genes implicated in magnetosome biomineralization and function.</title>
        <authorList>
            <person name="Richter M."/>
            <person name="Kube M."/>
            <person name="Bazylinski D.A."/>
            <person name="Lombardot T."/>
            <person name="Gloeckner F.O."/>
            <person name="Reinhardt R."/>
            <person name="Schueler D."/>
        </authorList>
    </citation>
    <scope>NUCLEOTIDE SEQUENCE</scope>
    <source>
        <strain evidence="12">MSR-1</strain>
    </source>
</reference>
<dbReference type="Pfam" id="PF08479">
    <property type="entry name" value="POTRA_2"/>
    <property type="match status" value="1"/>
</dbReference>
<dbReference type="InterPro" id="IPR013686">
    <property type="entry name" value="Polypept-transport_assoc_ShlB"/>
</dbReference>
<feature type="compositionally biased region" description="Polar residues" evidence="9">
    <location>
        <begin position="341"/>
        <end position="358"/>
    </location>
</feature>
<dbReference type="AlphaFoldDB" id="A4U0F0"/>
<gene>
    <name evidence="12" type="ORF">MGR_0393</name>
</gene>
<dbReference type="RefSeq" id="WP_106001641.1">
    <property type="nucleotide sequence ID" value="NZ_CP027527.1"/>
</dbReference>
<dbReference type="Pfam" id="PF03865">
    <property type="entry name" value="ShlB"/>
    <property type="match status" value="1"/>
</dbReference>
<feature type="region of interest" description="Disordered" evidence="9">
    <location>
        <begin position="341"/>
        <end position="360"/>
    </location>
</feature>
<dbReference type="GO" id="GO:0009279">
    <property type="term" value="C:cell outer membrane"/>
    <property type="evidence" value="ECO:0007669"/>
    <property type="project" value="UniProtKB-SubCell"/>
</dbReference>
<protein>
    <submittedName>
        <fullName evidence="12">Hemolysin activation/secretion protein</fullName>
    </submittedName>
</protein>
<feature type="signal peptide" evidence="10">
    <location>
        <begin position="1"/>
        <end position="25"/>
    </location>
</feature>
<dbReference type="InterPro" id="IPR051544">
    <property type="entry name" value="TPS_OM_transporter"/>
</dbReference>
<feature type="region of interest" description="Disordered" evidence="9">
    <location>
        <begin position="35"/>
        <end position="68"/>
    </location>
</feature>
<keyword evidence="5" id="KW-0812">Transmembrane</keyword>
<keyword evidence="3" id="KW-0813">Transport</keyword>
<dbReference type="GO" id="GO:0046819">
    <property type="term" value="P:protein secretion by the type V secretion system"/>
    <property type="evidence" value="ECO:0007669"/>
    <property type="project" value="TreeGrafter"/>
</dbReference>
<evidence type="ECO:0000256" key="9">
    <source>
        <dbReference type="SAM" id="MobiDB-lite"/>
    </source>
</evidence>
<keyword evidence="6" id="KW-0653">Protein transport</keyword>
<accession>A4U0F0</accession>
<dbReference type="InterPro" id="IPR005565">
    <property type="entry name" value="Hemolysn_activator_HlyB_C"/>
</dbReference>
<evidence type="ECO:0000256" key="6">
    <source>
        <dbReference type="ARBA" id="ARBA00022927"/>
    </source>
</evidence>
<dbReference type="PANTHER" id="PTHR34597">
    <property type="entry name" value="SLR1661 PROTEIN"/>
    <property type="match status" value="1"/>
</dbReference>
<dbReference type="PROSITE" id="PS51779">
    <property type="entry name" value="POTRA"/>
    <property type="match status" value="1"/>
</dbReference>
<dbReference type="InterPro" id="IPR034746">
    <property type="entry name" value="POTRA"/>
</dbReference>
<evidence type="ECO:0000256" key="4">
    <source>
        <dbReference type="ARBA" id="ARBA00022452"/>
    </source>
</evidence>
<dbReference type="Gene3D" id="3.10.20.310">
    <property type="entry name" value="membrane protein fhac"/>
    <property type="match status" value="1"/>
</dbReference>
<evidence type="ECO:0000259" key="11">
    <source>
        <dbReference type="PROSITE" id="PS51779"/>
    </source>
</evidence>
<evidence type="ECO:0000256" key="2">
    <source>
        <dbReference type="ARBA" id="ARBA00009055"/>
    </source>
</evidence>
<proteinExistence type="inferred from homology"/>
<keyword evidence="8" id="KW-0998">Cell outer membrane</keyword>
<evidence type="ECO:0000256" key="1">
    <source>
        <dbReference type="ARBA" id="ARBA00004442"/>
    </source>
</evidence>